<feature type="binding site" evidence="10">
    <location>
        <position position="381"/>
    </location>
    <ligand>
        <name>Fe cation</name>
        <dbReference type="ChEBI" id="CHEBI:24875"/>
        <note>catalytic</note>
    </ligand>
</feature>
<feature type="domain" description="PLAT" evidence="14">
    <location>
        <begin position="17"/>
        <end position="134"/>
    </location>
</feature>
<evidence type="ECO:0000259" key="14">
    <source>
        <dbReference type="PROSITE" id="PS50095"/>
    </source>
</evidence>
<dbReference type="SUPFAM" id="SSF48484">
    <property type="entry name" value="Lipoxigenase"/>
    <property type="match status" value="1"/>
</dbReference>
<dbReference type="SUPFAM" id="SSF49723">
    <property type="entry name" value="Lipase/lipooxygenase domain (PLAT/LH2 domain)"/>
    <property type="match status" value="1"/>
</dbReference>
<evidence type="ECO:0000313" key="16">
    <source>
        <dbReference type="Ensembl" id="ENSLOCP00000016800.1"/>
    </source>
</evidence>
<dbReference type="InterPro" id="IPR000907">
    <property type="entry name" value="LipOase"/>
</dbReference>
<dbReference type="PROSITE" id="PS51393">
    <property type="entry name" value="LIPOXYGENASE_3"/>
    <property type="match status" value="1"/>
</dbReference>
<evidence type="ECO:0000256" key="1">
    <source>
        <dbReference type="ARBA" id="ARBA00004496"/>
    </source>
</evidence>
<dbReference type="GO" id="GO:0019369">
    <property type="term" value="P:arachidonate metabolic process"/>
    <property type="evidence" value="ECO:0000318"/>
    <property type="project" value="GO_Central"/>
</dbReference>
<evidence type="ECO:0000256" key="4">
    <source>
        <dbReference type="ARBA" id="ARBA00022490"/>
    </source>
</evidence>
<dbReference type="GeneTree" id="ENSGT00940000156796"/>
<dbReference type="Gene3D" id="3.10.450.60">
    <property type="match status" value="1"/>
</dbReference>
<sequence>SSAGWLPLSFCSSSRMETYKVTVTTGDMVHSGTFDRVFITLVGSEDRSERTVLSTEGQDLSSGMVMELAVSAPDLLGDLLFVRLDKEQCFFLPDDDWFCSKVEVTTPSGETVLFPCYRWVSDKWAVELREGKAKKVFEDQHPILIQQRTGELELCHNLYRWAVFREGLPKMVGIDDPALLPHDARFSFTKAMDLLVRSKTALDELKLRSLADRKKPWTKWEDIKRIFWFNKTMVSGYVQKHWEEDWFLGYQCLNGCNPVVVQRCCQLPPNFPVPSCLVNPFLEAGSTLEKELLKGNIYLCDYKVLDGITPNLINNRLQYMVAPLCLLYKKTSDQLVPIAIQLQQWAGPENPIFLPSDGIDWLLAKICVRSADFSHHHVVTHLLRTHLLAEVITMATLHHLPHVHPLYKLLIPHMRYTLQVNIMARVRLLGRDGVFSEHTAIGGIGLIEILERAVQSLTYSSLCLPEDISARGVESVPNYYYRDDGLCLWNSINRFVKGMVKVYYPDDNAVVKDTELQSWIKEIFTEGFQERPESEIPQSFTSLEEVTKFVNMVVFTVSAQHAAVNSGLFDFSSWMPNSPSSLQWPPPITKGSTTMSDILKALPDINTTVRLMATTWLLSKQPSDFVALGQYPWEHFIEDAPCRLILELQEDLAALSQKIKERNAQLELPYTYLLPELIENSIAL</sequence>
<evidence type="ECO:0000256" key="8">
    <source>
        <dbReference type="ARBA" id="ARBA00023004"/>
    </source>
</evidence>
<evidence type="ECO:0000256" key="5">
    <source>
        <dbReference type="ARBA" id="ARBA00022723"/>
    </source>
</evidence>
<keyword evidence="5 10" id="KW-0479">Metal-binding</keyword>
<evidence type="ECO:0000256" key="10">
    <source>
        <dbReference type="PIRSR" id="PIRSR601885-1"/>
    </source>
</evidence>
<dbReference type="InterPro" id="IPR020834">
    <property type="entry name" value="LipOase_CS"/>
</dbReference>
<proteinExistence type="inferred from homology"/>
<feature type="binding site" evidence="11">
    <location>
        <position position="96"/>
    </location>
    <ligand>
        <name>Ca(2+)</name>
        <dbReference type="ChEBI" id="CHEBI:29108"/>
        <label>1</label>
    </ligand>
</feature>
<feature type="site" description="Essential for stabilizing binding to COTL1" evidence="12">
    <location>
        <position position="119"/>
    </location>
</feature>
<dbReference type="EMBL" id="AHAT01030453">
    <property type="status" value="NOT_ANNOTATED_CDS"/>
    <property type="molecule type" value="Genomic_DNA"/>
</dbReference>
<dbReference type="PANTHER" id="PTHR11771">
    <property type="entry name" value="LIPOXYGENASE"/>
    <property type="match status" value="1"/>
</dbReference>
<evidence type="ECO:0000256" key="11">
    <source>
        <dbReference type="PIRSR" id="PIRSR601885-2"/>
    </source>
</evidence>
<dbReference type="Gene3D" id="1.20.245.10">
    <property type="entry name" value="Lipoxygenase-1, Domain 5"/>
    <property type="match status" value="1"/>
</dbReference>
<organism evidence="16 17">
    <name type="scientific">Lepisosteus oculatus</name>
    <name type="common">Spotted gar</name>
    <dbReference type="NCBI Taxonomy" id="7918"/>
    <lineage>
        <taxon>Eukaryota</taxon>
        <taxon>Metazoa</taxon>
        <taxon>Chordata</taxon>
        <taxon>Craniata</taxon>
        <taxon>Vertebrata</taxon>
        <taxon>Euteleostomi</taxon>
        <taxon>Actinopterygii</taxon>
        <taxon>Neopterygii</taxon>
        <taxon>Holostei</taxon>
        <taxon>Semionotiformes</taxon>
        <taxon>Lepisosteidae</taxon>
        <taxon>Lepisosteus</taxon>
    </lineage>
</organism>
<dbReference type="GO" id="GO:0016702">
    <property type="term" value="F:oxidoreductase activity, acting on single donors with incorporation of molecular oxygen, incorporation of two atoms of oxygen"/>
    <property type="evidence" value="ECO:0000318"/>
    <property type="project" value="GO_Central"/>
</dbReference>
<dbReference type="AlphaFoldDB" id="W5N841"/>
<dbReference type="STRING" id="7918.ENSLOCP00000016800"/>
<feature type="binding site" evidence="10">
    <location>
        <position position="386"/>
    </location>
    <ligand>
        <name>Fe cation</name>
        <dbReference type="ChEBI" id="CHEBI:24875"/>
        <note>catalytic</note>
    </ligand>
</feature>
<feature type="binding site" evidence="11">
    <location>
        <position position="32"/>
    </location>
    <ligand>
        <name>Ca(2+)</name>
        <dbReference type="ChEBI" id="CHEBI:29108"/>
        <label>1</label>
    </ligand>
</feature>
<feature type="binding site" evidence="11">
    <location>
        <position position="95"/>
    </location>
    <ligand>
        <name>Ca(2+)</name>
        <dbReference type="ChEBI" id="CHEBI:29108"/>
        <label>1</label>
    </ligand>
</feature>
<comment type="pathway">
    <text evidence="2">Lipid metabolism.</text>
</comment>
<evidence type="ECO:0000256" key="7">
    <source>
        <dbReference type="ARBA" id="ARBA00023002"/>
    </source>
</evidence>
<accession>W5N841</accession>
<dbReference type="GO" id="GO:0019372">
    <property type="term" value="P:lipoxygenase pathway"/>
    <property type="evidence" value="ECO:0000318"/>
    <property type="project" value="GO_Central"/>
</dbReference>
<evidence type="ECO:0000256" key="12">
    <source>
        <dbReference type="PIRSR" id="PIRSR601885-3"/>
    </source>
</evidence>
<dbReference type="InterPro" id="IPR036226">
    <property type="entry name" value="LipOase_C_sf"/>
</dbReference>
<dbReference type="GO" id="GO:0005737">
    <property type="term" value="C:cytoplasm"/>
    <property type="evidence" value="ECO:0007669"/>
    <property type="project" value="UniProtKB-SubCell"/>
</dbReference>
<reference evidence="16" key="2">
    <citation type="submission" date="2025-08" db="UniProtKB">
        <authorList>
            <consortium name="Ensembl"/>
        </authorList>
    </citation>
    <scope>IDENTIFICATION</scope>
</reference>
<keyword evidence="17" id="KW-1185">Reference proteome</keyword>
<dbReference type="PRINTS" id="PR00087">
    <property type="entry name" value="LIPOXYGENASE"/>
</dbReference>
<dbReference type="OMA" id="LHINMLA"/>
<evidence type="ECO:0000256" key="2">
    <source>
        <dbReference type="ARBA" id="ARBA00005189"/>
    </source>
</evidence>
<dbReference type="Proteomes" id="UP000018468">
    <property type="component" value="Linkage group LG2"/>
</dbReference>
<evidence type="ECO:0000313" key="17">
    <source>
        <dbReference type="Proteomes" id="UP000018468"/>
    </source>
</evidence>
<dbReference type="eggNOG" id="ENOG502QQSP">
    <property type="taxonomic scope" value="Eukaryota"/>
</dbReference>
<dbReference type="Gene3D" id="2.60.60.20">
    <property type="entry name" value="PLAT/LH2 domain"/>
    <property type="match status" value="1"/>
</dbReference>
<protein>
    <submittedName>
        <fullName evidence="16">Si:dkey-17e16.9</fullName>
    </submittedName>
</protein>
<dbReference type="GO" id="GO:0005506">
    <property type="term" value="F:iron ion binding"/>
    <property type="evidence" value="ECO:0007669"/>
    <property type="project" value="InterPro"/>
</dbReference>
<dbReference type="Pfam" id="PF00305">
    <property type="entry name" value="Lipoxygenase"/>
    <property type="match status" value="1"/>
</dbReference>
<dbReference type="InterPro" id="IPR013819">
    <property type="entry name" value="LipOase_C"/>
</dbReference>
<dbReference type="Bgee" id="ENSLOCG00000013611">
    <property type="expression patterns" value="Expressed in testis and 8 other cell types or tissues"/>
</dbReference>
<keyword evidence="7" id="KW-0560">Oxidoreductase</keyword>
<dbReference type="InterPro" id="IPR001885">
    <property type="entry name" value="LipOase_mml"/>
</dbReference>
<dbReference type="FunFam" id="1.20.245.10:FF:000001">
    <property type="entry name" value="Arachidonate 5-lipoxygenase a"/>
    <property type="match status" value="1"/>
</dbReference>
<keyword evidence="6" id="KW-0223">Dioxygenase</keyword>
<dbReference type="PROSITE" id="PS00081">
    <property type="entry name" value="LIPOXYGENASE_2"/>
    <property type="match status" value="1"/>
</dbReference>
<keyword evidence="8 10" id="KW-0408">Iron</keyword>
<comment type="caution">
    <text evidence="13">Lacks conserved residue(s) required for the propagation of feature annotation.</text>
</comment>
<dbReference type="GO" id="GO:0034440">
    <property type="term" value="P:lipid oxidation"/>
    <property type="evidence" value="ECO:0000318"/>
    <property type="project" value="GO_Central"/>
</dbReference>
<evidence type="ECO:0000256" key="13">
    <source>
        <dbReference type="PROSITE-ProRule" id="PRU00152"/>
    </source>
</evidence>
<feature type="binding site" evidence="10">
    <location>
        <position position="561"/>
    </location>
    <ligand>
        <name>Fe cation</name>
        <dbReference type="ChEBI" id="CHEBI:24875"/>
        <note>catalytic</note>
    </ligand>
</feature>
<comment type="similarity">
    <text evidence="3">Belongs to the lipoxygenase family.</text>
</comment>
<dbReference type="Ensembl" id="ENSLOCT00000016830.1">
    <property type="protein sequence ID" value="ENSLOCP00000016800.1"/>
    <property type="gene ID" value="ENSLOCG00000013611.1"/>
</dbReference>
<dbReference type="Pfam" id="PF01477">
    <property type="entry name" value="PLAT"/>
    <property type="match status" value="1"/>
</dbReference>
<evidence type="ECO:0000256" key="6">
    <source>
        <dbReference type="ARBA" id="ARBA00022964"/>
    </source>
</evidence>
<comment type="cofactor">
    <cofactor evidence="10">
        <name>Fe cation</name>
        <dbReference type="ChEBI" id="CHEBI:24875"/>
    </cofactor>
    <text evidence="10">Binds 1 Fe cation per subunit.</text>
</comment>
<feature type="domain" description="Lipoxygenase" evidence="15">
    <location>
        <begin position="134"/>
        <end position="684"/>
    </location>
</feature>
<reference evidence="17" key="1">
    <citation type="submission" date="2011-12" db="EMBL/GenBank/DDBJ databases">
        <title>The Draft Genome of Lepisosteus oculatus.</title>
        <authorList>
            <consortium name="The Broad Institute Genome Assembly &amp; Analysis Group"/>
            <consortium name="Computational R&amp;D Group"/>
            <consortium name="and Sequencing Platform"/>
            <person name="Di Palma F."/>
            <person name="Alfoldi J."/>
            <person name="Johnson J."/>
            <person name="Berlin A."/>
            <person name="Gnerre S."/>
            <person name="Jaffe D."/>
            <person name="MacCallum I."/>
            <person name="Young S."/>
            <person name="Walker B.J."/>
            <person name="Lander E.S."/>
            <person name="Lindblad-Toh K."/>
        </authorList>
    </citation>
    <scope>NUCLEOTIDE SEQUENCE [LARGE SCALE GENOMIC DNA]</scope>
</reference>
<dbReference type="InterPro" id="IPR036392">
    <property type="entry name" value="PLAT/LH2_dom_sf"/>
</dbReference>
<name>W5N841_LEPOC</name>
<dbReference type="InterPro" id="IPR001024">
    <property type="entry name" value="PLAT/LH2_dom"/>
</dbReference>
<keyword evidence="4" id="KW-0963">Cytoplasm</keyword>
<evidence type="ECO:0000259" key="15">
    <source>
        <dbReference type="PROSITE" id="PS51393"/>
    </source>
</evidence>
<evidence type="ECO:0000256" key="9">
    <source>
        <dbReference type="ARBA" id="ARBA00023098"/>
    </source>
</evidence>
<reference evidence="16" key="3">
    <citation type="submission" date="2025-09" db="UniProtKB">
        <authorList>
            <consortium name="Ensembl"/>
        </authorList>
    </citation>
    <scope>IDENTIFICATION</scope>
</reference>
<keyword evidence="9" id="KW-0443">Lipid metabolism</keyword>
<dbReference type="PROSITE" id="PS50095">
    <property type="entry name" value="PLAT"/>
    <property type="match status" value="1"/>
</dbReference>
<comment type="subcellular location">
    <subcellularLocation>
        <location evidence="1">Cytoplasm</location>
    </subcellularLocation>
</comment>
<dbReference type="PRINTS" id="PR00467">
    <property type="entry name" value="MAMLPOXGNASE"/>
</dbReference>
<keyword evidence="11" id="KW-0106">Calcium</keyword>
<dbReference type="SMART" id="SM00308">
    <property type="entry name" value="LH2"/>
    <property type="match status" value="1"/>
</dbReference>
<evidence type="ECO:0000256" key="3">
    <source>
        <dbReference type="ARBA" id="ARBA00009419"/>
    </source>
</evidence>
<dbReference type="InParanoid" id="W5N841"/>
<dbReference type="HOGENOM" id="CLU_004282_3_3_1"/>